<name>A0AA41UF18_9HYPH</name>
<protein>
    <recommendedName>
        <fullName evidence="4">PepSY domain-containing protein</fullName>
    </recommendedName>
</protein>
<organism evidence="2 3">
    <name type="scientific">Paradevosia shaoguanensis</name>
    <dbReference type="NCBI Taxonomy" id="1335043"/>
    <lineage>
        <taxon>Bacteria</taxon>
        <taxon>Pseudomonadati</taxon>
        <taxon>Pseudomonadota</taxon>
        <taxon>Alphaproteobacteria</taxon>
        <taxon>Hyphomicrobiales</taxon>
        <taxon>Devosiaceae</taxon>
        <taxon>Paradevosia</taxon>
    </lineage>
</organism>
<keyword evidence="3" id="KW-1185">Reference proteome</keyword>
<evidence type="ECO:0000256" key="1">
    <source>
        <dbReference type="SAM" id="SignalP"/>
    </source>
</evidence>
<dbReference type="RefSeq" id="WP_035090479.1">
    <property type="nucleotide sequence ID" value="NZ_JAKETQ010000001.1"/>
</dbReference>
<sequence length="106" mass="11091">MYAKLALAFVAAAGLTGLAVPAQAAVRATAHTPDTFAACYEGSESKYIDDHSDVITSDLDKLGYNVSGVESLGSCVRAYITDSHGVAGMELFDPYTLKPITEKTTG</sequence>
<reference evidence="2" key="1">
    <citation type="submission" date="2022-03" db="EMBL/GenBank/DDBJ databases">
        <title>The complete genome sequence of a Methyloterrigena soli.</title>
        <authorList>
            <person name="Zi Z."/>
        </authorList>
    </citation>
    <scope>NUCLEOTIDE SEQUENCE</scope>
    <source>
        <strain evidence="2">M48</strain>
    </source>
</reference>
<dbReference type="EMBL" id="JALAZD010000001">
    <property type="protein sequence ID" value="MCI0126026.1"/>
    <property type="molecule type" value="Genomic_DNA"/>
</dbReference>
<dbReference type="Proteomes" id="UP001156140">
    <property type="component" value="Unassembled WGS sequence"/>
</dbReference>
<keyword evidence="1" id="KW-0732">Signal</keyword>
<evidence type="ECO:0000313" key="2">
    <source>
        <dbReference type="EMBL" id="MCI0126026.1"/>
    </source>
</evidence>
<proteinExistence type="predicted"/>
<evidence type="ECO:0008006" key="4">
    <source>
        <dbReference type="Google" id="ProtNLM"/>
    </source>
</evidence>
<feature type="signal peptide" evidence="1">
    <location>
        <begin position="1"/>
        <end position="24"/>
    </location>
</feature>
<dbReference type="AlphaFoldDB" id="A0AA41UF18"/>
<evidence type="ECO:0000313" key="3">
    <source>
        <dbReference type="Proteomes" id="UP001156140"/>
    </source>
</evidence>
<comment type="caution">
    <text evidence="2">The sequence shown here is derived from an EMBL/GenBank/DDBJ whole genome shotgun (WGS) entry which is preliminary data.</text>
</comment>
<gene>
    <name evidence="2" type="ORF">ML536_04215</name>
</gene>
<accession>A0AA41UF18</accession>
<feature type="chain" id="PRO_5041217169" description="PepSY domain-containing protein" evidence="1">
    <location>
        <begin position="25"/>
        <end position="106"/>
    </location>
</feature>